<dbReference type="Proteomes" id="UP001151760">
    <property type="component" value="Unassembled WGS sequence"/>
</dbReference>
<evidence type="ECO:0008006" key="3">
    <source>
        <dbReference type="Google" id="ProtNLM"/>
    </source>
</evidence>
<dbReference type="PANTHER" id="PTHR33623">
    <property type="entry name" value="OS04G0572500 PROTEIN"/>
    <property type="match status" value="1"/>
</dbReference>
<gene>
    <name evidence="1" type="ORF">Tco_0843616</name>
</gene>
<organism evidence="1 2">
    <name type="scientific">Tanacetum coccineum</name>
    <dbReference type="NCBI Taxonomy" id="301880"/>
    <lineage>
        <taxon>Eukaryota</taxon>
        <taxon>Viridiplantae</taxon>
        <taxon>Streptophyta</taxon>
        <taxon>Embryophyta</taxon>
        <taxon>Tracheophyta</taxon>
        <taxon>Spermatophyta</taxon>
        <taxon>Magnoliopsida</taxon>
        <taxon>eudicotyledons</taxon>
        <taxon>Gunneridae</taxon>
        <taxon>Pentapetalae</taxon>
        <taxon>asterids</taxon>
        <taxon>campanulids</taxon>
        <taxon>Asterales</taxon>
        <taxon>Asteraceae</taxon>
        <taxon>Asteroideae</taxon>
        <taxon>Anthemideae</taxon>
        <taxon>Anthemidinae</taxon>
        <taxon>Tanacetum</taxon>
    </lineage>
</organism>
<dbReference type="EMBL" id="BQNB010012886">
    <property type="protein sequence ID" value="GJT09154.1"/>
    <property type="molecule type" value="Genomic_DNA"/>
</dbReference>
<evidence type="ECO:0000313" key="2">
    <source>
        <dbReference type="Proteomes" id="UP001151760"/>
    </source>
</evidence>
<name>A0ABQ5B4G8_9ASTR</name>
<protein>
    <recommendedName>
        <fullName evidence="3">DUF4378 domain-containing protein</fullName>
    </recommendedName>
</protein>
<accession>A0ABQ5B4G8</accession>
<evidence type="ECO:0000313" key="1">
    <source>
        <dbReference type="EMBL" id="GJT09154.1"/>
    </source>
</evidence>
<proteinExistence type="predicted"/>
<keyword evidence="2" id="KW-1185">Reference proteome</keyword>
<reference evidence="1" key="2">
    <citation type="submission" date="2022-01" db="EMBL/GenBank/DDBJ databases">
        <authorList>
            <person name="Yamashiro T."/>
            <person name="Shiraishi A."/>
            <person name="Satake H."/>
            <person name="Nakayama K."/>
        </authorList>
    </citation>
    <scope>NUCLEOTIDE SEQUENCE</scope>
</reference>
<sequence>MDDDEIAPRRNAVLSFKVRDKNLLTTRTMDDEDARQFLPSKFLMKLHMKMSIPVSVMDFPSDNDTSMDDEDDDSSTFHNRHVHVEERKLMHETRRFESVPQLEPVRFEDRIAQSESSTQTCLEHAQEDDQVEKKAMTLLQLTKSTVSSHHFMKHESVESLLLAFFKEKIINEHVSDSEMLHVAKDWMDEQKTFLDWGCEDDKITWIREMEKTFRWSKYGDELEKENMVSELEDEIFSSLVDDILLDFQM</sequence>
<comment type="caution">
    <text evidence="1">The sequence shown here is derived from an EMBL/GenBank/DDBJ whole genome shotgun (WGS) entry which is preliminary data.</text>
</comment>
<dbReference type="PANTHER" id="PTHR33623:SF4">
    <property type="entry name" value="DUF4378 DOMAIN-CONTAINING PROTEIN"/>
    <property type="match status" value="1"/>
</dbReference>
<reference evidence="1" key="1">
    <citation type="journal article" date="2022" name="Int. J. Mol. Sci.">
        <title>Draft Genome of Tanacetum Coccineum: Genomic Comparison of Closely Related Tanacetum-Family Plants.</title>
        <authorList>
            <person name="Yamashiro T."/>
            <person name="Shiraishi A."/>
            <person name="Nakayama K."/>
            <person name="Satake H."/>
        </authorList>
    </citation>
    <scope>NUCLEOTIDE SEQUENCE</scope>
</reference>